<dbReference type="Pfam" id="PF13304">
    <property type="entry name" value="AAA_21"/>
    <property type="match status" value="1"/>
</dbReference>
<dbReference type="HOGENOM" id="CLU_032548_1_1_5"/>
<dbReference type="Gene3D" id="3.40.50.300">
    <property type="entry name" value="P-loop containing nucleotide triphosphate hydrolases"/>
    <property type="match status" value="1"/>
</dbReference>
<gene>
    <name evidence="3" type="ordered locus">TMO_b0274</name>
</gene>
<keyword evidence="4" id="KW-1185">Reference proteome</keyword>
<accession>I3TU44</accession>
<dbReference type="Pfam" id="PF13476">
    <property type="entry name" value="AAA_23"/>
    <property type="match status" value="1"/>
</dbReference>
<dbReference type="RefSeq" id="WP_014753035.1">
    <property type="nucleotide sequence ID" value="NC_017966.1"/>
</dbReference>
<sequence length="415" mass="43373">MYTTIRLRNVRAWADSGDIALAPLTLFYGANGAGKSSIAQALDALARIAGRGFTDPAALVAALPAAAVRDMIRDRDPTRLIGIDLAWQPDASMQAALVQGARRLAVSVELGLDPAGQPRLHGLHWTVTDMADRPLRVVAVHDGRPVDKDAAAIDVLAAATAAAVGGFVMLGPLRARPRRSYAVPARVPADVGPRGQGAVPAMAAADRAGRRLSIGDGAARGFADMISDRLATLGLVAGVELVDAPGGVALIARGRRGGQAPFAEAGFGLSQVLPAAVAAFLVPAGSTLWLEQPELHLHAAAQAALGDLLIDALEAREAGRARHLQILVETHSEPLLNRIQRRIAEARLDADRVAVHWCPGTVPATIERLEMDETGEILNWPDDVFGDEMADVTARAVAAAARRKARRAGEGEGGA</sequence>
<feature type="domain" description="Rad50/SbcC-type AAA" evidence="2">
    <location>
        <begin position="5"/>
        <end position="43"/>
    </location>
</feature>
<evidence type="ECO:0008006" key="5">
    <source>
        <dbReference type="Google" id="ProtNLM"/>
    </source>
</evidence>
<dbReference type="PANTHER" id="PTHR43581">
    <property type="entry name" value="ATP/GTP PHOSPHATASE"/>
    <property type="match status" value="1"/>
</dbReference>
<dbReference type="InterPro" id="IPR003959">
    <property type="entry name" value="ATPase_AAA_core"/>
</dbReference>
<dbReference type="GO" id="GO:0005524">
    <property type="term" value="F:ATP binding"/>
    <property type="evidence" value="ECO:0007669"/>
    <property type="project" value="InterPro"/>
</dbReference>
<evidence type="ECO:0000313" key="4">
    <source>
        <dbReference type="Proteomes" id="UP000005258"/>
    </source>
</evidence>
<dbReference type="InterPro" id="IPR051396">
    <property type="entry name" value="Bact_Antivir_Def_Nuclease"/>
</dbReference>
<proteinExistence type="predicted"/>
<reference evidence="3 4" key="1">
    <citation type="journal article" date="2012" name="J. Am. Chem. Soc.">
        <title>Bacterial biosynthesis and maturation of the didemnin anti-cancer agents.</title>
        <authorList>
            <person name="Xu Y."/>
            <person name="Kersten R.D."/>
            <person name="Nam S.J."/>
            <person name="Lu L."/>
            <person name="Al-Suwailem A.M."/>
            <person name="Zheng H."/>
            <person name="Fenical W."/>
            <person name="Dorrestein P.C."/>
            <person name="Moore B.S."/>
            <person name="Qian P.Y."/>
        </authorList>
    </citation>
    <scope>NUCLEOTIDE SEQUENCE [LARGE SCALE GENOMIC DNA]</scope>
    <source>
        <strain evidence="3 4">KA081020-065</strain>
    </source>
</reference>
<dbReference type="InterPro" id="IPR038729">
    <property type="entry name" value="Rad50/SbcC_AAA"/>
</dbReference>
<evidence type="ECO:0000259" key="2">
    <source>
        <dbReference type="Pfam" id="PF13476"/>
    </source>
</evidence>
<dbReference type="SUPFAM" id="SSF52540">
    <property type="entry name" value="P-loop containing nucleoside triphosphate hydrolases"/>
    <property type="match status" value="1"/>
</dbReference>
<dbReference type="PIRSF" id="PIRSF034888">
    <property type="entry name" value="P-loop_UCP034888"/>
    <property type="match status" value="1"/>
</dbReference>
<dbReference type="InterPro" id="IPR027417">
    <property type="entry name" value="P-loop_NTPase"/>
</dbReference>
<evidence type="ECO:0000259" key="1">
    <source>
        <dbReference type="Pfam" id="PF13304"/>
    </source>
</evidence>
<dbReference type="Proteomes" id="UP000005258">
    <property type="component" value="Plasmid pTM2"/>
</dbReference>
<dbReference type="AlphaFoldDB" id="I3TU44"/>
<dbReference type="GO" id="GO:0016887">
    <property type="term" value="F:ATP hydrolysis activity"/>
    <property type="evidence" value="ECO:0007669"/>
    <property type="project" value="InterPro"/>
</dbReference>
<dbReference type="InterPro" id="IPR014592">
    <property type="entry name" value="P-loop_UCP034888"/>
</dbReference>
<dbReference type="KEGG" id="tmo:TMO_b0274"/>
<geneLocation type="plasmid" evidence="3 4">
    <name>pTM2</name>
</geneLocation>
<organism evidence="3 4">
    <name type="scientific">Tistrella mobilis (strain KA081020-065)</name>
    <dbReference type="NCBI Taxonomy" id="1110502"/>
    <lineage>
        <taxon>Bacteria</taxon>
        <taxon>Pseudomonadati</taxon>
        <taxon>Pseudomonadota</taxon>
        <taxon>Alphaproteobacteria</taxon>
        <taxon>Geminicoccales</taxon>
        <taxon>Geminicoccaceae</taxon>
        <taxon>Tistrella</taxon>
    </lineage>
</organism>
<dbReference type="GO" id="GO:0006302">
    <property type="term" value="P:double-strand break repair"/>
    <property type="evidence" value="ECO:0007669"/>
    <property type="project" value="InterPro"/>
</dbReference>
<name>I3TU44_TISMK</name>
<protein>
    <recommendedName>
        <fullName evidence="5">ATPase AAA-type core domain-containing protein</fullName>
    </recommendedName>
</protein>
<feature type="domain" description="ATPase AAA-type core" evidence="1">
    <location>
        <begin position="257"/>
        <end position="336"/>
    </location>
</feature>
<dbReference type="PANTHER" id="PTHR43581:SF2">
    <property type="entry name" value="EXCINUCLEASE ATPASE SUBUNIT"/>
    <property type="match status" value="1"/>
</dbReference>
<evidence type="ECO:0000313" key="3">
    <source>
        <dbReference type="EMBL" id="AFK56282.1"/>
    </source>
</evidence>
<keyword evidence="3" id="KW-0614">Plasmid</keyword>
<dbReference type="EMBL" id="CP003238">
    <property type="protein sequence ID" value="AFK56282.1"/>
    <property type="molecule type" value="Genomic_DNA"/>
</dbReference>